<accession>A0ACC1S021</accession>
<gene>
    <name evidence="1" type="ORF">NM208_g9985</name>
</gene>
<organism evidence="1 2">
    <name type="scientific">Fusarium decemcellulare</name>
    <dbReference type="NCBI Taxonomy" id="57161"/>
    <lineage>
        <taxon>Eukaryota</taxon>
        <taxon>Fungi</taxon>
        <taxon>Dikarya</taxon>
        <taxon>Ascomycota</taxon>
        <taxon>Pezizomycotina</taxon>
        <taxon>Sordariomycetes</taxon>
        <taxon>Hypocreomycetidae</taxon>
        <taxon>Hypocreales</taxon>
        <taxon>Nectriaceae</taxon>
        <taxon>Fusarium</taxon>
        <taxon>Fusarium decemcellulare species complex</taxon>
    </lineage>
</organism>
<evidence type="ECO:0000313" key="2">
    <source>
        <dbReference type="Proteomes" id="UP001148629"/>
    </source>
</evidence>
<proteinExistence type="predicted"/>
<reference evidence="1" key="1">
    <citation type="submission" date="2022-08" db="EMBL/GenBank/DDBJ databases">
        <title>Genome Sequence of Fusarium decemcellulare.</title>
        <authorList>
            <person name="Buettner E."/>
        </authorList>
    </citation>
    <scope>NUCLEOTIDE SEQUENCE</scope>
    <source>
        <strain evidence="1">Babe19</strain>
    </source>
</reference>
<keyword evidence="2" id="KW-1185">Reference proteome</keyword>
<name>A0ACC1S021_9HYPO</name>
<dbReference type="EMBL" id="JANRMS010001350">
    <property type="protein sequence ID" value="KAJ3528940.1"/>
    <property type="molecule type" value="Genomic_DNA"/>
</dbReference>
<protein>
    <submittedName>
        <fullName evidence="1">Uncharacterized protein</fullName>
    </submittedName>
</protein>
<comment type="caution">
    <text evidence="1">The sequence shown here is derived from an EMBL/GenBank/DDBJ whole genome shotgun (WGS) entry which is preliminary data.</text>
</comment>
<evidence type="ECO:0000313" key="1">
    <source>
        <dbReference type="EMBL" id="KAJ3528940.1"/>
    </source>
</evidence>
<sequence>MRITSCLPALALAIKVSCLPAGEVVADAPEEGFRIVVDDNIPSQLVEPEWEVQVFPDKKPQRFKGSIEQVYKEVLDLNPSYEEDNPPVNVTLGADGTELSKRAPSGDPNCLGSGRGANMLRLQEGVFYLDRLNAWIDLAPRRCSRVSCSFNAGIAICNDRHDLTWSLHTSLIISYVQRISRSCSYFGVDVAGQQFDTGGFNVIAAKMNCNAGSGWDVSIPPP</sequence>
<dbReference type="Proteomes" id="UP001148629">
    <property type="component" value="Unassembled WGS sequence"/>
</dbReference>